<dbReference type="Gene3D" id="2.60.120.10">
    <property type="entry name" value="Jelly Rolls"/>
    <property type="match status" value="1"/>
</dbReference>
<dbReference type="InterPro" id="IPR015392">
    <property type="entry name" value="TehB/YeaR-like_dom"/>
</dbReference>
<sequence>MSNKNEDLVCYKTLSVWTAQTIPEGFKSRHNTKSGTWAKLVILSGSLIMEFMSDEDEVIDRLEYSKENQPPLIQPKQYHRIVSCSEDVRCQLSFYAKEPC</sequence>
<proteinExistence type="predicted"/>
<keyword evidence="2" id="KW-0808">Transferase</keyword>
<accession>A0A9W4TP91</accession>
<name>A0A9W4TP91_9PROT</name>
<reference evidence="2" key="1">
    <citation type="submission" date="2022-10" db="EMBL/GenBank/DDBJ databases">
        <authorList>
            <person name="Botero Cardona J."/>
        </authorList>
    </citation>
    <scope>NUCLEOTIDE SEQUENCE</scope>
    <source>
        <strain evidence="2">LMG 31819</strain>
        <strain evidence="3">R-53529</strain>
    </source>
</reference>
<dbReference type="GO" id="GO:0032259">
    <property type="term" value="P:methylation"/>
    <property type="evidence" value="ECO:0007669"/>
    <property type="project" value="UniProtKB-KW"/>
</dbReference>
<organism evidence="2 4">
    <name type="scientific">Commensalibacter communis</name>
    <dbReference type="NCBI Taxonomy" id="2972786"/>
    <lineage>
        <taxon>Bacteria</taxon>
        <taxon>Pseudomonadati</taxon>
        <taxon>Pseudomonadota</taxon>
        <taxon>Alphaproteobacteria</taxon>
        <taxon>Acetobacterales</taxon>
        <taxon>Acetobacteraceae</taxon>
    </lineage>
</organism>
<comment type="caution">
    <text evidence="2">The sequence shown here is derived from an EMBL/GenBank/DDBJ whole genome shotgun (WGS) entry which is preliminary data.</text>
</comment>
<dbReference type="EMBL" id="CAMXCS010000002">
    <property type="protein sequence ID" value="CAI3946588.1"/>
    <property type="molecule type" value="Genomic_DNA"/>
</dbReference>
<dbReference type="RefSeq" id="WP_271789869.1">
    <property type="nucleotide sequence ID" value="NZ_CAMXCM010000002.1"/>
</dbReference>
<keyword evidence="2" id="KW-0489">Methyltransferase</keyword>
<dbReference type="AlphaFoldDB" id="A0A9W4TP91"/>
<dbReference type="Pfam" id="PF09313">
    <property type="entry name" value="TehB-like"/>
    <property type="match status" value="1"/>
</dbReference>
<dbReference type="EMBL" id="CAMXCM010000002">
    <property type="protein sequence ID" value="CAI3936840.1"/>
    <property type="molecule type" value="Genomic_DNA"/>
</dbReference>
<feature type="domain" description="TehB/YeaR-like" evidence="1">
    <location>
        <begin position="12"/>
        <end position="92"/>
    </location>
</feature>
<dbReference type="SUPFAM" id="SSF51197">
    <property type="entry name" value="Clavaminate synthase-like"/>
    <property type="match status" value="1"/>
</dbReference>
<keyword evidence="5" id="KW-1185">Reference proteome</keyword>
<gene>
    <name evidence="3" type="ORF">R53529_LOCUS1442</name>
    <name evidence="2" type="ORF">R53530_LOCUS991</name>
</gene>
<evidence type="ECO:0000313" key="5">
    <source>
        <dbReference type="Proteomes" id="UP001154259"/>
    </source>
</evidence>
<evidence type="ECO:0000313" key="2">
    <source>
        <dbReference type="EMBL" id="CAI3936840.1"/>
    </source>
</evidence>
<protein>
    <submittedName>
        <fullName evidence="2">SAM-dependent methylase</fullName>
    </submittedName>
</protein>
<evidence type="ECO:0000313" key="4">
    <source>
        <dbReference type="Proteomes" id="UP001154255"/>
    </source>
</evidence>
<dbReference type="Proteomes" id="UP001154255">
    <property type="component" value="Unassembled WGS sequence"/>
</dbReference>
<dbReference type="GO" id="GO:0008168">
    <property type="term" value="F:methyltransferase activity"/>
    <property type="evidence" value="ECO:0007669"/>
    <property type="project" value="UniProtKB-KW"/>
</dbReference>
<dbReference type="Proteomes" id="UP001154259">
    <property type="component" value="Unassembled WGS sequence"/>
</dbReference>
<evidence type="ECO:0000313" key="3">
    <source>
        <dbReference type="EMBL" id="CAI3946588.1"/>
    </source>
</evidence>
<dbReference type="InterPro" id="IPR014710">
    <property type="entry name" value="RmlC-like_jellyroll"/>
</dbReference>
<evidence type="ECO:0000259" key="1">
    <source>
        <dbReference type="Pfam" id="PF09313"/>
    </source>
</evidence>